<dbReference type="GO" id="GO:0000160">
    <property type="term" value="P:phosphorelay signal transduction system"/>
    <property type="evidence" value="ECO:0007669"/>
    <property type="project" value="InterPro"/>
</dbReference>
<dbReference type="EMBL" id="SACS01000010">
    <property type="protein sequence ID" value="RVU37368.1"/>
    <property type="molecule type" value="Genomic_DNA"/>
</dbReference>
<gene>
    <name evidence="3" type="ORF">EOE67_10830</name>
</gene>
<dbReference type="RefSeq" id="WP_127699096.1">
    <property type="nucleotide sequence ID" value="NZ_SACS01000010.1"/>
</dbReference>
<dbReference type="AlphaFoldDB" id="A0A437QS80"/>
<evidence type="ECO:0000313" key="3">
    <source>
        <dbReference type="EMBL" id="RVU37368.1"/>
    </source>
</evidence>
<evidence type="ECO:0000313" key="4">
    <source>
        <dbReference type="Proteomes" id="UP000283077"/>
    </source>
</evidence>
<dbReference type="PANTHER" id="PTHR43228">
    <property type="entry name" value="TWO-COMPONENT RESPONSE REGULATOR"/>
    <property type="match status" value="1"/>
</dbReference>
<feature type="domain" description="Response regulatory" evidence="2">
    <location>
        <begin position="7"/>
        <end position="122"/>
    </location>
</feature>
<protein>
    <submittedName>
        <fullName evidence="3">Response regulator</fullName>
    </submittedName>
</protein>
<organism evidence="3 4">
    <name type="scientific">Rheinheimera riviphila</name>
    <dbReference type="NCBI Taxonomy" id="1834037"/>
    <lineage>
        <taxon>Bacteria</taxon>
        <taxon>Pseudomonadati</taxon>
        <taxon>Pseudomonadota</taxon>
        <taxon>Gammaproteobacteria</taxon>
        <taxon>Chromatiales</taxon>
        <taxon>Chromatiaceae</taxon>
        <taxon>Rheinheimera</taxon>
    </lineage>
</organism>
<dbReference type="InterPro" id="IPR052048">
    <property type="entry name" value="ST_Response_Regulator"/>
</dbReference>
<dbReference type="Gene3D" id="3.40.50.2300">
    <property type="match status" value="1"/>
</dbReference>
<dbReference type="OrthoDB" id="5637927at2"/>
<dbReference type="PROSITE" id="PS50110">
    <property type="entry name" value="RESPONSE_REGULATORY"/>
    <property type="match status" value="1"/>
</dbReference>
<dbReference type="Proteomes" id="UP000283077">
    <property type="component" value="Unassembled WGS sequence"/>
</dbReference>
<dbReference type="InterPro" id="IPR001789">
    <property type="entry name" value="Sig_transdc_resp-reg_receiver"/>
</dbReference>
<dbReference type="SUPFAM" id="SSF52172">
    <property type="entry name" value="CheY-like"/>
    <property type="match status" value="1"/>
</dbReference>
<evidence type="ECO:0000259" key="2">
    <source>
        <dbReference type="PROSITE" id="PS50110"/>
    </source>
</evidence>
<dbReference type="SMART" id="SM00448">
    <property type="entry name" value="REC"/>
    <property type="match status" value="1"/>
</dbReference>
<dbReference type="PANTHER" id="PTHR43228:SF1">
    <property type="entry name" value="TWO-COMPONENT RESPONSE REGULATOR ARR22"/>
    <property type="match status" value="1"/>
</dbReference>
<feature type="modified residue" description="4-aspartylphosphate" evidence="1">
    <location>
        <position position="57"/>
    </location>
</feature>
<comment type="caution">
    <text evidence="3">The sequence shown here is derived from an EMBL/GenBank/DDBJ whole genome shotgun (WGS) entry which is preliminary data.</text>
</comment>
<keyword evidence="4" id="KW-1185">Reference proteome</keyword>
<dbReference type="InterPro" id="IPR011006">
    <property type="entry name" value="CheY-like_superfamily"/>
</dbReference>
<proteinExistence type="predicted"/>
<accession>A0A437QS80</accession>
<sequence>MKTTDCSVLIIDDVTSVREYLRQTLMLLGITHVSEASDGSHGISSYNKQRHDVVFLDIELPDCDGKNLLRQLKEINPNANVVIMTAHSTVENVQQSILAGACGFIAKPFSAKKIESVLAKCHKAQALR</sequence>
<reference evidence="3 4" key="1">
    <citation type="submission" date="2019-01" db="EMBL/GenBank/DDBJ databases">
        <authorList>
            <person name="Chen W.-M."/>
        </authorList>
    </citation>
    <scope>NUCLEOTIDE SEQUENCE [LARGE SCALE GENOMIC DNA]</scope>
    <source>
        <strain evidence="3 4">KYPC3</strain>
    </source>
</reference>
<keyword evidence="1" id="KW-0597">Phosphoprotein</keyword>
<dbReference type="Pfam" id="PF00072">
    <property type="entry name" value="Response_reg"/>
    <property type="match status" value="1"/>
</dbReference>
<evidence type="ECO:0000256" key="1">
    <source>
        <dbReference type="PROSITE-ProRule" id="PRU00169"/>
    </source>
</evidence>
<name>A0A437QS80_9GAMM</name>